<sequence>MMMYLNTNASTPTDYQDAGLLCLLWYFFGPFNRCWQRVLLRFIRVKTFEEQALSLFPDEDYATCPLLVLALALLTQDAPCAALLNHLPDERAPLEVSTSIPFLELLDTFNPGICFSTSYSSQANACVVFH</sequence>
<comment type="caution">
    <text evidence="1">The sequence shown here is derived from an EMBL/GenBank/DDBJ whole genome shotgun (WGS) entry which is preliminary data.</text>
</comment>
<name>A0A225W415_9STRA</name>
<protein>
    <submittedName>
        <fullName evidence="1">Uncharacterized protein</fullName>
    </submittedName>
</protein>
<organism evidence="1 2">
    <name type="scientific">Phytophthora megakarya</name>
    <dbReference type="NCBI Taxonomy" id="4795"/>
    <lineage>
        <taxon>Eukaryota</taxon>
        <taxon>Sar</taxon>
        <taxon>Stramenopiles</taxon>
        <taxon>Oomycota</taxon>
        <taxon>Peronosporomycetes</taxon>
        <taxon>Peronosporales</taxon>
        <taxon>Peronosporaceae</taxon>
        <taxon>Phytophthora</taxon>
    </lineage>
</organism>
<evidence type="ECO:0000313" key="1">
    <source>
        <dbReference type="EMBL" id="OWZ11949.1"/>
    </source>
</evidence>
<dbReference type="EMBL" id="NBNE01001984">
    <property type="protein sequence ID" value="OWZ11949.1"/>
    <property type="molecule type" value="Genomic_DNA"/>
</dbReference>
<accession>A0A225W415</accession>
<dbReference type="STRING" id="4795.A0A225W415"/>
<evidence type="ECO:0000313" key="2">
    <source>
        <dbReference type="Proteomes" id="UP000198211"/>
    </source>
</evidence>
<dbReference type="Proteomes" id="UP000198211">
    <property type="component" value="Unassembled WGS sequence"/>
</dbReference>
<proteinExistence type="predicted"/>
<dbReference type="AlphaFoldDB" id="A0A225W415"/>
<gene>
    <name evidence="1" type="ORF">PHMEG_00014957</name>
</gene>
<keyword evidence="2" id="KW-1185">Reference proteome</keyword>
<reference evidence="2" key="1">
    <citation type="submission" date="2017-03" db="EMBL/GenBank/DDBJ databases">
        <title>Phytopthora megakarya and P. palmivora, two closely related causual agents of cacao black pod achieved similar genome size and gene model numbers by different mechanisms.</title>
        <authorList>
            <person name="Ali S."/>
            <person name="Shao J."/>
            <person name="Larry D.J."/>
            <person name="Kronmiller B."/>
            <person name="Shen D."/>
            <person name="Strem M.D."/>
            <person name="Melnick R.L."/>
            <person name="Guiltinan M.J."/>
            <person name="Tyler B.M."/>
            <person name="Meinhardt L.W."/>
            <person name="Bailey B.A."/>
        </authorList>
    </citation>
    <scope>NUCLEOTIDE SEQUENCE [LARGE SCALE GENOMIC DNA]</scope>
    <source>
        <strain evidence="2">zdho120</strain>
    </source>
</reference>